<evidence type="ECO:0000256" key="6">
    <source>
        <dbReference type="SAM" id="MobiDB-lite"/>
    </source>
</evidence>
<feature type="compositionally biased region" description="Polar residues" evidence="6">
    <location>
        <begin position="1"/>
        <end position="13"/>
    </location>
</feature>
<dbReference type="GeneID" id="44297695"/>
<dbReference type="AlphaFoldDB" id="A0A0J8U419"/>
<feature type="compositionally biased region" description="Basic and acidic residues" evidence="6">
    <location>
        <begin position="22"/>
        <end position="31"/>
    </location>
</feature>
<dbReference type="Proteomes" id="UP000037594">
    <property type="component" value="Unassembled WGS sequence"/>
</dbReference>
<dbReference type="OrthoDB" id="5244465at2"/>
<dbReference type="Pfam" id="PF21982">
    <property type="entry name" value="RecX_HTH1"/>
    <property type="match status" value="1"/>
</dbReference>
<evidence type="ECO:0000313" key="13">
    <source>
        <dbReference type="Proteomes" id="UP000093779"/>
    </source>
</evidence>
<comment type="similarity">
    <text evidence="2 5">Belongs to the RecX family.</text>
</comment>
<dbReference type="GO" id="GO:0006282">
    <property type="term" value="P:regulation of DNA repair"/>
    <property type="evidence" value="ECO:0007669"/>
    <property type="project" value="UniProtKB-UniRule"/>
</dbReference>
<evidence type="ECO:0000256" key="5">
    <source>
        <dbReference type="HAMAP-Rule" id="MF_01114"/>
    </source>
</evidence>
<comment type="caution">
    <text evidence="9">The sequence shown here is derived from an EMBL/GenBank/DDBJ whole genome shotgun (WGS) entry which is preliminary data.</text>
</comment>
<evidence type="ECO:0000256" key="4">
    <source>
        <dbReference type="ARBA" id="ARBA00022490"/>
    </source>
</evidence>
<dbReference type="NCBIfam" id="NF001056">
    <property type="entry name" value="PRK00117.3-1"/>
    <property type="match status" value="1"/>
</dbReference>
<dbReference type="PATRIC" id="fig|451644.5.peg.4517"/>
<evidence type="ECO:0000313" key="14">
    <source>
        <dbReference type="Proteomes" id="UP000193811"/>
    </source>
</evidence>
<dbReference type="InterPro" id="IPR053924">
    <property type="entry name" value="RecX_HTH_2nd"/>
</dbReference>
<feature type="domain" description="RecX first three-helical" evidence="8">
    <location>
        <begin position="31"/>
        <end position="70"/>
    </location>
</feature>
<dbReference type="Pfam" id="PF02631">
    <property type="entry name" value="RecX_HTH2"/>
    <property type="match status" value="1"/>
</dbReference>
<feature type="region of interest" description="Disordered" evidence="6">
    <location>
        <begin position="1"/>
        <end position="31"/>
    </location>
</feature>
<dbReference type="HAMAP" id="MF_01114">
    <property type="entry name" value="RecX"/>
    <property type="match status" value="1"/>
</dbReference>
<reference evidence="9 12" key="1">
    <citation type="submission" date="2015-06" db="EMBL/GenBank/DDBJ databases">
        <title>Genome sequence of Mycobacterium conceptionense strain MLE.</title>
        <authorList>
            <person name="Greninger A.L."/>
            <person name="Cunningham G."/>
            <person name="Chiu C.Y."/>
            <person name="Miller S."/>
        </authorList>
    </citation>
    <scope>NUCLEOTIDE SEQUENCE [LARGE SCALE GENOMIC DNA]</scope>
    <source>
        <strain evidence="9 12">MLE</strain>
    </source>
</reference>
<comment type="function">
    <text evidence="5">Modulates RecA activity.</text>
</comment>
<feature type="domain" description="RecX second three-helical" evidence="7">
    <location>
        <begin position="77"/>
        <end position="118"/>
    </location>
</feature>
<evidence type="ECO:0000259" key="7">
    <source>
        <dbReference type="Pfam" id="PF02631"/>
    </source>
</evidence>
<evidence type="ECO:0000313" key="12">
    <source>
        <dbReference type="Proteomes" id="UP000037594"/>
    </source>
</evidence>
<dbReference type="InterPro" id="IPR036388">
    <property type="entry name" value="WH-like_DNA-bd_sf"/>
</dbReference>
<evidence type="ECO:0000313" key="9">
    <source>
        <dbReference type="EMBL" id="KMV16181.1"/>
    </source>
</evidence>
<dbReference type="InterPro" id="IPR003783">
    <property type="entry name" value="Regulatory_RecX"/>
</dbReference>
<dbReference type="EMBL" id="LFOD01000023">
    <property type="protein sequence ID" value="KMV16181.1"/>
    <property type="molecule type" value="Genomic_DNA"/>
</dbReference>
<dbReference type="Proteomes" id="UP000093779">
    <property type="component" value="Unassembled WGS sequence"/>
</dbReference>
<keyword evidence="4 5" id="KW-0963">Cytoplasm</keyword>
<comment type="subcellular location">
    <subcellularLocation>
        <location evidence="1 5">Cytoplasm</location>
    </subcellularLocation>
</comment>
<reference evidence="11 14" key="2">
    <citation type="submission" date="2016-01" db="EMBL/GenBank/DDBJ databases">
        <title>The new phylogeny of the genus Mycobacterium.</title>
        <authorList>
            <person name="Tarcisio F."/>
            <person name="Conor M."/>
            <person name="Antonella G."/>
            <person name="Elisabetta G."/>
            <person name="Giulia F.S."/>
            <person name="Sara T."/>
            <person name="Anna F."/>
            <person name="Clotilde B."/>
            <person name="Roberto B."/>
            <person name="Veronica D.S."/>
            <person name="Fabio R."/>
            <person name="Monica P."/>
            <person name="Olivier J."/>
            <person name="Enrico T."/>
            <person name="Nicola S."/>
        </authorList>
    </citation>
    <scope>NUCLEOTIDE SEQUENCE [LARGE SCALE GENOMIC DNA]</scope>
    <source>
        <strain evidence="11 14">CCUG 50187</strain>
    </source>
</reference>
<dbReference type="Gene3D" id="1.10.10.10">
    <property type="entry name" value="Winged helix-like DNA-binding domain superfamily/Winged helix DNA-binding domain"/>
    <property type="match status" value="2"/>
</dbReference>
<dbReference type="GO" id="GO:0005737">
    <property type="term" value="C:cytoplasm"/>
    <property type="evidence" value="ECO:0007669"/>
    <property type="project" value="UniProtKB-SubCell"/>
</dbReference>
<dbReference type="EMBL" id="LQOP01000019">
    <property type="protein sequence ID" value="ORV25098.1"/>
    <property type="molecule type" value="Genomic_DNA"/>
</dbReference>
<evidence type="ECO:0000313" key="11">
    <source>
        <dbReference type="EMBL" id="ORV25098.1"/>
    </source>
</evidence>
<sequence length="187" mass="21258">MTSSPPRLTSEPSGTPEGEQAQDPRKREEQAKNVCLRLLTVRARTRAELTEQLTKRGYEEELSAKVLDRLTEVGLIDDEDFAEQWVRSRHANAGKGKRALAVELRKKGVDKEVIDAALADLDPAAERHRAEQLVRDKLRRERLDDDDGDVKVTRRLVGMLARRGYNQSMAFDVVSVELAGERERRRV</sequence>
<proteinExistence type="inferred from homology"/>
<dbReference type="Proteomes" id="UP000193811">
    <property type="component" value="Unassembled WGS sequence"/>
</dbReference>
<evidence type="ECO:0000256" key="3">
    <source>
        <dbReference type="ARBA" id="ARBA00018111"/>
    </source>
</evidence>
<dbReference type="PANTHER" id="PTHR33602:SF1">
    <property type="entry name" value="REGULATORY PROTEIN RECX FAMILY PROTEIN"/>
    <property type="match status" value="1"/>
</dbReference>
<accession>A0A0J8U419</accession>
<gene>
    <name evidence="5" type="primary">recX</name>
    <name evidence="10" type="ORF">A5726_04465</name>
    <name evidence="9" type="ORF">ACT17_21860</name>
    <name evidence="11" type="ORF">AWB98_19670</name>
</gene>
<name>A0A0J8U419_9MYCO</name>
<dbReference type="InterPro" id="IPR053926">
    <property type="entry name" value="RecX_HTH_1st"/>
</dbReference>
<reference evidence="10 13" key="3">
    <citation type="submission" date="2016-06" db="EMBL/GenBank/DDBJ databases">
        <authorList>
            <person name="Kjaerup R.B."/>
            <person name="Dalgaard T.S."/>
            <person name="Juul-Madsen H.R."/>
        </authorList>
    </citation>
    <scope>NUCLEOTIDE SEQUENCE [LARGE SCALE GENOMIC DNA]</scope>
    <source>
        <strain evidence="10 13">ACS1953</strain>
    </source>
</reference>
<evidence type="ECO:0000313" key="10">
    <source>
        <dbReference type="EMBL" id="OBF27332.1"/>
    </source>
</evidence>
<keyword evidence="14" id="KW-1185">Reference proteome</keyword>
<evidence type="ECO:0000259" key="8">
    <source>
        <dbReference type="Pfam" id="PF21982"/>
    </source>
</evidence>
<evidence type="ECO:0000256" key="2">
    <source>
        <dbReference type="ARBA" id="ARBA00009695"/>
    </source>
</evidence>
<evidence type="ECO:0000256" key="1">
    <source>
        <dbReference type="ARBA" id="ARBA00004496"/>
    </source>
</evidence>
<dbReference type="RefSeq" id="WP_019347036.1">
    <property type="nucleotide sequence ID" value="NZ_AGSZ01000487.1"/>
</dbReference>
<dbReference type="EMBL" id="LZHX01000015">
    <property type="protein sequence ID" value="OBF27332.1"/>
    <property type="molecule type" value="Genomic_DNA"/>
</dbReference>
<protein>
    <recommendedName>
        <fullName evidence="3 5">Regulatory protein RecX</fullName>
    </recommendedName>
</protein>
<organism evidence="9 12">
    <name type="scientific">Mycolicibacterium conceptionense</name>
    <dbReference type="NCBI Taxonomy" id="451644"/>
    <lineage>
        <taxon>Bacteria</taxon>
        <taxon>Bacillati</taxon>
        <taxon>Actinomycetota</taxon>
        <taxon>Actinomycetes</taxon>
        <taxon>Mycobacteriales</taxon>
        <taxon>Mycobacteriaceae</taxon>
        <taxon>Mycolicibacterium</taxon>
    </lineage>
</organism>
<dbReference type="PANTHER" id="PTHR33602">
    <property type="entry name" value="REGULATORY PROTEIN RECX FAMILY PROTEIN"/>
    <property type="match status" value="1"/>
</dbReference>